<comment type="caution">
    <text evidence="2">The sequence shown here is derived from an EMBL/GenBank/DDBJ whole genome shotgun (WGS) entry which is preliminary data.</text>
</comment>
<sequence>MPIRIGKAGKANALNELGRRLDDEGDQDGALEAYAQAGAVLPNWSAPWYNIGLIHKYRGDWAASLQANARAVQCDPRNEGAIWNLGIAATALGDWDAARNAWRQYGIKVPDGEGPVDLFIGLTPIRVHGDEASEVVWADRIDPARAILRNVPTPDSGHRYGDLVLHDGAANGYRLRGEREVPVFDALELIAPSDYSTYEVMVEDATKEDIEALVRRFEAADASAENWTTSMQILCRACSEGRPYGEGRHNHGEGEEPGTLGPWRIGIAARQEEAARRILDEWRDAIATTSPKAALLDFRCVLVAIARS</sequence>
<dbReference type="RefSeq" id="WP_126469066.1">
    <property type="nucleotide sequence ID" value="NZ_RXOE01000001.1"/>
</dbReference>
<evidence type="ECO:0000256" key="1">
    <source>
        <dbReference type="PROSITE-ProRule" id="PRU00339"/>
    </source>
</evidence>
<gene>
    <name evidence="2" type="ORF">EJP69_06170</name>
</gene>
<keyword evidence="3" id="KW-1185">Reference proteome</keyword>
<dbReference type="SMART" id="SM00028">
    <property type="entry name" value="TPR"/>
    <property type="match status" value="2"/>
</dbReference>
<dbReference type="AlphaFoldDB" id="A0A431TTF5"/>
<dbReference type="OrthoDB" id="5982980at2"/>
<dbReference type="Proteomes" id="UP000267418">
    <property type="component" value="Unassembled WGS sequence"/>
</dbReference>
<dbReference type="InterPro" id="IPR011990">
    <property type="entry name" value="TPR-like_helical_dom_sf"/>
</dbReference>
<organism evidence="2 3">
    <name type="scientific">Variovorax gossypii</name>
    <dbReference type="NCBI Taxonomy" id="1679495"/>
    <lineage>
        <taxon>Bacteria</taxon>
        <taxon>Pseudomonadati</taxon>
        <taxon>Pseudomonadota</taxon>
        <taxon>Betaproteobacteria</taxon>
        <taxon>Burkholderiales</taxon>
        <taxon>Comamonadaceae</taxon>
        <taxon>Variovorax</taxon>
    </lineage>
</organism>
<dbReference type="EMBL" id="RXOE01000001">
    <property type="protein sequence ID" value="RTQ37313.1"/>
    <property type="molecule type" value="Genomic_DNA"/>
</dbReference>
<keyword evidence="1" id="KW-0802">TPR repeat</keyword>
<dbReference type="PROSITE" id="PS50005">
    <property type="entry name" value="TPR"/>
    <property type="match status" value="1"/>
</dbReference>
<proteinExistence type="predicted"/>
<accession>A0A431TTF5</accession>
<name>A0A431TTF5_9BURK</name>
<protein>
    <submittedName>
        <fullName evidence="2">Tetratricopeptide repeat protein</fullName>
    </submittedName>
</protein>
<evidence type="ECO:0000313" key="2">
    <source>
        <dbReference type="EMBL" id="RTQ37313.1"/>
    </source>
</evidence>
<evidence type="ECO:0000313" key="3">
    <source>
        <dbReference type="Proteomes" id="UP000267418"/>
    </source>
</evidence>
<dbReference type="Gene3D" id="1.25.40.10">
    <property type="entry name" value="Tetratricopeptide repeat domain"/>
    <property type="match status" value="1"/>
</dbReference>
<feature type="repeat" description="TPR" evidence="1">
    <location>
        <begin position="45"/>
        <end position="78"/>
    </location>
</feature>
<dbReference type="SUPFAM" id="SSF48452">
    <property type="entry name" value="TPR-like"/>
    <property type="match status" value="1"/>
</dbReference>
<dbReference type="InterPro" id="IPR019734">
    <property type="entry name" value="TPR_rpt"/>
</dbReference>
<reference evidence="2 3" key="1">
    <citation type="submission" date="2018-12" db="EMBL/GenBank/DDBJ databases">
        <title>The genome of Variovorax gossypii DSM 100435.</title>
        <authorList>
            <person name="Gao J."/>
            <person name="Sun J."/>
        </authorList>
    </citation>
    <scope>NUCLEOTIDE SEQUENCE [LARGE SCALE GENOMIC DNA]</scope>
    <source>
        <strain evidence="2 3">DSM 100435</strain>
    </source>
</reference>